<comment type="caution">
    <text evidence="2">The sequence shown here is derived from an EMBL/GenBank/DDBJ whole genome shotgun (WGS) entry which is preliminary data.</text>
</comment>
<organism evidence="2 3">
    <name type="scientific">Geodia barretti</name>
    <name type="common">Barrett's horny sponge</name>
    <dbReference type="NCBI Taxonomy" id="519541"/>
    <lineage>
        <taxon>Eukaryota</taxon>
        <taxon>Metazoa</taxon>
        <taxon>Porifera</taxon>
        <taxon>Demospongiae</taxon>
        <taxon>Heteroscleromorpha</taxon>
        <taxon>Tetractinellida</taxon>
        <taxon>Astrophorina</taxon>
        <taxon>Geodiidae</taxon>
        <taxon>Geodia</taxon>
    </lineage>
</organism>
<dbReference type="Pfam" id="PF17919">
    <property type="entry name" value="RT_RNaseH_2"/>
    <property type="match status" value="1"/>
</dbReference>
<evidence type="ECO:0000259" key="1">
    <source>
        <dbReference type="Pfam" id="PF17919"/>
    </source>
</evidence>
<feature type="domain" description="Reverse transcriptase/retrotransposon-derived protein RNase H-like" evidence="1">
    <location>
        <begin position="40"/>
        <end position="112"/>
    </location>
</feature>
<dbReference type="PANTHER" id="PTHR34072:SF52">
    <property type="entry name" value="RIBONUCLEASE H"/>
    <property type="match status" value="1"/>
</dbReference>
<proteinExistence type="predicted"/>
<gene>
    <name evidence="2" type="ORF">GBAR_LOCUS12826</name>
</gene>
<dbReference type="InterPro" id="IPR043502">
    <property type="entry name" value="DNA/RNA_pol_sf"/>
</dbReference>
<protein>
    <submittedName>
        <fullName evidence="2">Retrovirus-related Pol polyprotein from transposon opus</fullName>
    </submittedName>
</protein>
<feature type="non-terminal residue" evidence="2">
    <location>
        <position position="112"/>
    </location>
</feature>
<dbReference type="InterPro" id="IPR041577">
    <property type="entry name" value="RT_RNaseH_2"/>
</dbReference>
<evidence type="ECO:0000313" key="2">
    <source>
        <dbReference type="EMBL" id="CAI8021667.1"/>
    </source>
</evidence>
<evidence type="ECO:0000313" key="3">
    <source>
        <dbReference type="Proteomes" id="UP001174909"/>
    </source>
</evidence>
<dbReference type="Gene3D" id="3.10.20.370">
    <property type="match status" value="1"/>
</dbReference>
<dbReference type="EMBL" id="CASHTH010001913">
    <property type="protein sequence ID" value="CAI8021667.1"/>
    <property type="molecule type" value="Genomic_DNA"/>
</dbReference>
<sequence length="112" mass="12331">PLQERVKAIQEFPIPTSIRKLQPLNGLLTTPQGSDRKLNWDQATTAAFTAVKDVLATSTLLSHPKPFAPTCIMADASDRAVGAVLQQQIGGEWHPLSYFSKKLRPAETRYST</sequence>
<dbReference type="AlphaFoldDB" id="A0AA35S314"/>
<name>A0AA35S314_GEOBA</name>
<reference evidence="2" key="1">
    <citation type="submission" date="2023-03" db="EMBL/GenBank/DDBJ databases">
        <authorList>
            <person name="Steffen K."/>
            <person name="Cardenas P."/>
        </authorList>
    </citation>
    <scope>NUCLEOTIDE SEQUENCE</scope>
</reference>
<keyword evidence="3" id="KW-1185">Reference proteome</keyword>
<dbReference type="SUPFAM" id="SSF56672">
    <property type="entry name" value="DNA/RNA polymerases"/>
    <property type="match status" value="1"/>
</dbReference>
<dbReference type="Proteomes" id="UP001174909">
    <property type="component" value="Unassembled WGS sequence"/>
</dbReference>
<accession>A0AA35S314</accession>
<dbReference type="PANTHER" id="PTHR34072">
    <property type="entry name" value="ENZYMATIC POLYPROTEIN-RELATED"/>
    <property type="match status" value="1"/>
</dbReference>
<feature type="non-terminal residue" evidence="2">
    <location>
        <position position="1"/>
    </location>
</feature>